<dbReference type="InterPro" id="IPR029044">
    <property type="entry name" value="Nucleotide-diphossugar_trans"/>
</dbReference>
<dbReference type="InterPro" id="IPR001173">
    <property type="entry name" value="Glyco_trans_2-like"/>
</dbReference>
<gene>
    <name evidence="2" type="ORF">KTH90_04095</name>
</gene>
<dbReference type="Pfam" id="PF00535">
    <property type="entry name" value="Glycos_transf_2"/>
    <property type="match status" value="1"/>
</dbReference>
<evidence type="ECO:0000313" key="3">
    <source>
        <dbReference type="Proteomes" id="UP001314681"/>
    </source>
</evidence>
<organism evidence="2 3">
    <name type="scientific">Diplocloster modestus</name>
    <dbReference type="NCBI Taxonomy" id="2850322"/>
    <lineage>
        <taxon>Bacteria</taxon>
        <taxon>Bacillati</taxon>
        <taxon>Bacillota</taxon>
        <taxon>Clostridia</taxon>
        <taxon>Lachnospirales</taxon>
        <taxon>Lachnospiraceae</taxon>
        <taxon>Diplocloster</taxon>
    </lineage>
</organism>
<dbReference type="CDD" id="cd06433">
    <property type="entry name" value="GT_2_WfgS_like"/>
    <property type="match status" value="1"/>
</dbReference>
<dbReference type="PANTHER" id="PTHR22916:SF3">
    <property type="entry name" value="UDP-GLCNAC:BETAGAL BETA-1,3-N-ACETYLGLUCOSAMINYLTRANSFERASE-LIKE PROTEIN 1"/>
    <property type="match status" value="1"/>
</dbReference>
<name>A0ABS6K3Y6_9FIRM</name>
<proteinExistence type="predicted"/>
<feature type="domain" description="Glycosyltransferase 2-like" evidence="1">
    <location>
        <begin position="5"/>
        <end position="136"/>
    </location>
</feature>
<reference evidence="2 3" key="1">
    <citation type="submission" date="2021-06" db="EMBL/GenBank/DDBJ databases">
        <title>Description of novel taxa of the family Lachnospiraceae.</title>
        <authorList>
            <person name="Chaplin A.V."/>
            <person name="Sokolova S.R."/>
            <person name="Pikina A.P."/>
            <person name="Korzhanova M."/>
            <person name="Belova V."/>
            <person name="Korostin D."/>
            <person name="Efimov B.A."/>
        </authorList>
    </citation>
    <scope>NUCLEOTIDE SEQUENCE [LARGE SCALE GENOMIC DNA]</scope>
    <source>
        <strain evidence="2 3">ASD4241</strain>
    </source>
</reference>
<dbReference type="Proteomes" id="UP001314681">
    <property type="component" value="Unassembled WGS sequence"/>
</dbReference>
<evidence type="ECO:0000259" key="1">
    <source>
        <dbReference type="Pfam" id="PF00535"/>
    </source>
</evidence>
<dbReference type="RefSeq" id="WP_238726302.1">
    <property type="nucleotide sequence ID" value="NZ_JAHQCX010000002.1"/>
</dbReference>
<dbReference type="PANTHER" id="PTHR22916">
    <property type="entry name" value="GLYCOSYLTRANSFERASE"/>
    <property type="match status" value="1"/>
</dbReference>
<sequence length="271" mass="31737">MVKLSIITVCKNAENTIEKTILSVLNQTFQDYEYIVIDGNSTDRTLDIIKRYENEFICKKIHIRVVSEPDHGIYDAMNKGAAQSESIWLMFLNADDVLASDRVLDLIFMQCKKDSDILFGNTRIFSKIDHYDYVQIPKAANMNKEILVRMPFIHQSSLIKKNVFLNYIFDTGYLYGADYKVFLNAFLDRAVFQYVDVIISNYSNDGVSGQASNSLCEYRKIKKEANLYRRISIGNKIYCIYAGIWIWVRRIAKRNKIILKIFIKRQHRRFQ</sequence>
<dbReference type="Gene3D" id="3.90.550.10">
    <property type="entry name" value="Spore Coat Polysaccharide Biosynthesis Protein SpsA, Chain A"/>
    <property type="match status" value="1"/>
</dbReference>
<dbReference type="SUPFAM" id="SSF53448">
    <property type="entry name" value="Nucleotide-diphospho-sugar transferases"/>
    <property type="match status" value="1"/>
</dbReference>
<accession>A0ABS6K3Y6</accession>
<dbReference type="EMBL" id="JAHQCX010000002">
    <property type="protein sequence ID" value="MBU9725190.1"/>
    <property type="molecule type" value="Genomic_DNA"/>
</dbReference>
<keyword evidence="3" id="KW-1185">Reference proteome</keyword>
<comment type="caution">
    <text evidence="2">The sequence shown here is derived from an EMBL/GenBank/DDBJ whole genome shotgun (WGS) entry which is preliminary data.</text>
</comment>
<evidence type="ECO:0000313" key="2">
    <source>
        <dbReference type="EMBL" id="MBU9725190.1"/>
    </source>
</evidence>
<protein>
    <submittedName>
        <fullName evidence="2">Glycosyltransferase</fullName>
    </submittedName>
</protein>